<protein>
    <submittedName>
        <fullName evidence="2">Uncharacterized protein</fullName>
    </submittedName>
</protein>
<gene>
    <name evidence="2" type="ORF">QQS21_009964</name>
</gene>
<keyword evidence="3" id="KW-1185">Reference proteome</keyword>
<dbReference type="AlphaFoldDB" id="A0AAJ0CG52"/>
<proteinExistence type="predicted"/>
<evidence type="ECO:0000313" key="2">
    <source>
        <dbReference type="EMBL" id="KAK2592344.1"/>
    </source>
</evidence>
<evidence type="ECO:0000256" key="1">
    <source>
        <dbReference type="SAM" id="Phobius"/>
    </source>
</evidence>
<feature type="transmembrane region" description="Helical" evidence="1">
    <location>
        <begin position="63"/>
        <end position="84"/>
    </location>
</feature>
<evidence type="ECO:0000313" key="3">
    <source>
        <dbReference type="Proteomes" id="UP001251528"/>
    </source>
</evidence>
<feature type="transmembrane region" description="Helical" evidence="1">
    <location>
        <begin position="90"/>
        <end position="113"/>
    </location>
</feature>
<feature type="transmembrane region" description="Helical" evidence="1">
    <location>
        <begin position="193"/>
        <end position="215"/>
    </location>
</feature>
<feature type="transmembrane region" description="Helical" evidence="1">
    <location>
        <begin position="235"/>
        <end position="258"/>
    </location>
</feature>
<comment type="caution">
    <text evidence="2">The sequence shown here is derived from an EMBL/GenBank/DDBJ whole genome shotgun (WGS) entry which is preliminary data.</text>
</comment>
<keyword evidence="1" id="KW-0472">Membrane</keyword>
<keyword evidence="1" id="KW-0812">Transmembrane</keyword>
<accession>A0AAJ0CG52</accession>
<feature type="transmembrane region" description="Helical" evidence="1">
    <location>
        <begin position="153"/>
        <end position="172"/>
    </location>
</feature>
<sequence length="266" mass="29884">MPAVQVVEGFSLTNRWLLYTSFMLAPAQFISGIGSNCPSNIGFLAYNWYTQIQWYKAVKNEELHALSLLPVHFNLIYVITYLGGITSGNLLTAIILGLGTAGVIILNTVSAWISWATNQPEGYDVYQFFFFGWRTLTPAWHKFILVWQIGDSMFAFASIITAIVTAVRFVYIDEDDDSSRLVPWGPKSKNEIALWKYPAILVGAAVIMFGGWPVVLWTELIVQRNQIESDTDMTAVYLFIAQVVALIMPSCSSVWTALTCGWRRRA</sequence>
<keyword evidence="1" id="KW-1133">Transmembrane helix</keyword>
<name>A0AAJ0CG52_9HYPO</name>
<dbReference type="EMBL" id="JASWJB010000272">
    <property type="protein sequence ID" value="KAK2592344.1"/>
    <property type="molecule type" value="Genomic_DNA"/>
</dbReference>
<reference evidence="2" key="1">
    <citation type="submission" date="2023-06" db="EMBL/GenBank/DDBJ databases">
        <title>Conoideocrella luteorostrata (Hypocreales: Clavicipitaceae), a potential biocontrol fungus for elongate hemlock scale in United States Christmas tree production areas.</title>
        <authorList>
            <person name="Barrett H."/>
            <person name="Lovett B."/>
            <person name="Macias A.M."/>
            <person name="Stajich J.E."/>
            <person name="Kasson M.T."/>
        </authorList>
    </citation>
    <scope>NUCLEOTIDE SEQUENCE</scope>
    <source>
        <strain evidence="2">ARSEF 14590</strain>
    </source>
</reference>
<dbReference type="Proteomes" id="UP001251528">
    <property type="component" value="Unassembled WGS sequence"/>
</dbReference>
<organism evidence="2 3">
    <name type="scientific">Conoideocrella luteorostrata</name>
    <dbReference type="NCBI Taxonomy" id="1105319"/>
    <lineage>
        <taxon>Eukaryota</taxon>
        <taxon>Fungi</taxon>
        <taxon>Dikarya</taxon>
        <taxon>Ascomycota</taxon>
        <taxon>Pezizomycotina</taxon>
        <taxon>Sordariomycetes</taxon>
        <taxon>Hypocreomycetidae</taxon>
        <taxon>Hypocreales</taxon>
        <taxon>Clavicipitaceae</taxon>
        <taxon>Conoideocrella</taxon>
    </lineage>
</organism>